<keyword evidence="2" id="KW-0472">Membrane</keyword>
<evidence type="ECO:0000256" key="2">
    <source>
        <dbReference type="SAM" id="Phobius"/>
    </source>
</evidence>
<feature type="transmembrane region" description="Helical" evidence="2">
    <location>
        <begin position="50"/>
        <end position="73"/>
    </location>
</feature>
<evidence type="ECO:0000313" key="3">
    <source>
        <dbReference type="EMBL" id="KAK5705496.1"/>
    </source>
</evidence>
<dbReference type="Proteomes" id="UP001310594">
    <property type="component" value="Unassembled WGS sequence"/>
</dbReference>
<evidence type="ECO:0000313" key="4">
    <source>
        <dbReference type="Proteomes" id="UP001310594"/>
    </source>
</evidence>
<keyword evidence="2" id="KW-0812">Transmembrane</keyword>
<gene>
    <name evidence="3" type="ORF">LTR97_002615</name>
</gene>
<proteinExistence type="predicted"/>
<comment type="caution">
    <text evidence="3">The sequence shown here is derived from an EMBL/GenBank/DDBJ whole genome shotgun (WGS) entry which is preliminary data.</text>
</comment>
<organism evidence="3 4">
    <name type="scientific">Elasticomyces elasticus</name>
    <dbReference type="NCBI Taxonomy" id="574655"/>
    <lineage>
        <taxon>Eukaryota</taxon>
        <taxon>Fungi</taxon>
        <taxon>Dikarya</taxon>
        <taxon>Ascomycota</taxon>
        <taxon>Pezizomycotina</taxon>
        <taxon>Dothideomycetes</taxon>
        <taxon>Dothideomycetidae</taxon>
        <taxon>Mycosphaerellales</taxon>
        <taxon>Teratosphaeriaceae</taxon>
        <taxon>Elasticomyces</taxon>
    </lineage>
</organism>
<dbReference type="EMBL" id="JAVRQU010000003">
    <property type="protein sequence ID" value="KAK5705496.1"/>
    <property type="molecule type" value="Genomic_DNA"/>
</dbReference>
<reference evidence="3" key="1">
    <citation type="submission" date="2023-08" db="EMBL/GenBank/DDBJ databases">
        <title>Black Yeasts Isolated from many extreme environments.</title>
        <authorList>
            <person name="Coleine C."/>
            <person name="Stajich J.E."/>
            <person name="Selbmann L."/>
        </authorList>
    </citation>
    <scope>NUCLEOTIDE SEQUENCE</scope>
    <source>
        <strain evidence="3">CCFEE 5810</strain>
    </source>
</reference>
<evidence type="ECO:0000256" key="1">
    <source>
        <dbReference type="SAM" id="MobiDB-lite"/>
    </source>
</evidence>
<sequence>MVGGSGVVLRDAFDDKTAALDISPLDTSSIAPDTSSISSGSTHRYTVRNIAAASAGTGIPLLCALLIAVFLLLRKQRQQRQQVYRPSRPEGYDNLPPTPSTTYYAELMQQTLPRPPKIHEASSEREPSELEEVR</sequence>
<keyword evidence="2" id="KW-1133">Transmembrane helix</keyword>
<protein>
    <submittedName>
        <fullName evidence="3">Uncharacterized protein</fullName>
    </submittedName>
</protein>
<accession>A0AAN7VWE8</accession>
<feature type="compositionally biased region" description="Basic and acidic residues" evidence="1">
    <location>
        <begin position="117"/>
        <end position="134"/>
    </location>
</feature>
<feature type="region of interest" description="Disordered" evidence="1">
    <location>
        <begin position="80"/>
        <end position="134"/>
    </location>
</feature>
<feature type="compositionally biased region" description="Polar residues" evidence="1">
    <location>
        <begin position="100"/>
        <end position="112"/>
    </location>
</feature>
<dbReference type="AlphaFoldDB" id="A0AAN7VWE8"/>
<name>A0AAN7VWE8_9PEZI</name>